<dbReference type="EMBL" id="JAGPXF010000002">
    <property type="protein sequence ID" value="KAH7257601.1"/>
    <property type="molecule type" value="Genomic_DNA"/>
</dbReference>
<gene>
    <name evidence="2" type="ORF">BKA59DRAFT_470689</name>
</gene>
<proteinExistence type="predicted"/>
<reference evidence="2" key="1">
    <citation type="journal article" date="2021" name="Nat. Commun.">
        <title>Genetic determinants of endophytism in the Arabidopsis root mycobiome.</title>
        <authorList>
            <person name="Mesny F."/>
            <person name="Miyauchi S."/>
            <person name="Thiergart T."/>
            <person name="Pickel B."/>
            <person name="Atanasova L."/>
            <person name="Karlsson M."/>
            <person name="Huettel B."/>
            <person name="Barry K.W."/>
            <person name="Haridas S."/>
            <person name="Chen C."/>
            <person name="Bauer D."/>
            <person name="Andreopoulos W."/>
            <person name="Pangilinan J."/>
            <person name="LaButti K."/>
            <person name="Riley R."/>
            <person name="Lipzen A."/>
            <person name="Clum A."/>
            <person name="Drula E."/>
            <person name="Henrissat B."/>
            <person name="Kohler A."/>
            <person name="Grigoriev I.V."/>
            <person name="Martin F.M."/>
            <person name="Hacquard S."/>
        </authorList>
    </citation>
    <scope>NUCLEOTIDE SEQUENCE</scope>
    <source>
        <strain evidence="2">MPI-SDFR-AT-0068</strain>
    </source>
</reference>
<evidence type="ECO:0000313" key="3">
    <source>
        <dbReference type="Proteomes" id="UP000813427"/>
    </source>
</evidence>
<dbReference type="Proteomes" id="UP000813427">
    <property type="component" value="Unassembled WGS sequence"/>
</dbReference>
<name>A0A8K0WGB1_9HYPO</name>
<dbReference type="OrthoDB" id="4161727at2759"/>
<feature type="region of interest" description="Disordered" evidence="1">
    <location>
        <begin position="245"/>
        <end position="307"/>
    </location>
</feature>
<feature type="compositionally biased region" description="Low complexity" evidence="1">
    <location>
        <begin position="259"/>
        <end position="272"/>
    </location>
</feature>
<evidence type="ECO:0008006" key="4">
    <source>
        <dbReference type="Google" id="ProtNLM"/>
    </source>
</evidence>
<protein>
    <recommendedName>
        <fullName evidence="4">C2H2-type domain-containing protein</fullName>
    </recommendedName>
</protein>
<sequence>MFTHPIPAPDINTQSRTQDGFRNRPVANNHRAVQGNLTTLNTNLFPQYGYNPLYGYTLQSPFPMSSSSNGYSSFDSTPVNQHNFNVEPSFSAVSEWSCPDIHGGAYSQGLIPTGRSEANELIMRRLRSWVWIILRTRVVLRNARRKNGRRHSASDCPSWSAGTHNANYLGSSLSLPGWDETAFDSMATGDQVDLFSSIDPSSTMFLDNALGIMTGDGNSLFSEQADTPRKATVLSEEEVLPYPGLGSTIGLSEATPSESVSSQHQPRVVSSSRSRKRPIDCLDLGDSSAEETEHRPRNKKRSVKASNSNSPLFACPFYKHDPERYEAARSCCGPGWATVHRVKEHIFRNHKLPEHKCHRCLEVFEGEVALSEHSRSPDGCKVQTCSSQEEGIDAGQEKLLHARAKKCKNTGSHQKKVEEDRWNEVYRIIFPDEDQVPSPYYNHLQKLTVDEFGRKMVAEFDKLILAELGSVVVQPVSLTTIAKVTRSVLLKSIESCRQDNEYFDSQHSQLTASQSQNSQLSLGVGSQVHGVNNDFFGVLDSEILAQMLSMPDMGSDPTGSWNTS</sequence>
<organism evidence="2 3">
    <name type="scientific">Fusarium tricinctum</name>
    <dbReference type="NCBI Taxonomy" id="61284"/>
    <lineage>
        <taxon>Eukaryota</taxon>
        <taxon>Fungi</taxon>
        <taxon>Dikarya</taxon>
        <taxon>Ascomycota</taxon>
        <taxon>Pezizomycotina</taxon>
        <taxon>Sordariomycetes</taxon>
        <taxon>Hypocreomycetidae</taxon>
        <taxon>Hypocreales</taxon>
        <taxon>Nectriaceae</taxon>
        <taxon>Fusarium</taxon>
        <taxon>Fusarium tricinctum species complex</taxon>
    </lineage>
</organism>
<evidence type="ECO:0000313" key="2">
    <source>
        <dbReference type="EMBL" id="KAH7257601.1"/>
    </source>
</evidence>
<keyword evidence="3" id="KW-1185">Reference proteome</keyword>
<evidence type="ECO:0000256" key="1">
    <source>
        <dbReference type="SAM" id="MobiDB-lite"/>
    </source>
</evidence>
<dbReference type="AlphaFoldDB" id="A0A8K0WGB1"/>
<dbReference type="PANTHER" id="PTHR38166:SF1">
    <property type="entry name" value="C2H2-TYPE DOMAIN-CONTAINING PROTEIN"/>
    <property type="match status" value="1"/>
</dbReference>
<comment type="caution">
    <text evidence="2">The sequence shown here is derived from an EMBL/GenBank/DDBJ whole genome shotgun (WGS) entry which is preliminary data.</text>
</comment>
<dbReference type="PANTHER" id="PTHR38166">
    <property type="entry name" value="C2H2-TYPE DOMAIN-CONTAINING PROTEIN-RELATED"/>
    <property type="match status" value="1"/>
</dbReference>
<accession>A0A8K0WGB1</accession>